<dbReference type="Gramene" id="rna-AYBTSS11_LOCUS13695">
    <property type="protein sequence ID" value="CAJ1949381.1"/>
    <property type="gene ID" value="gene-AYBTSS11_LOCUS13695"/>
</dbReference>
<proteinExistence type="predicted"/>
<protein>
    <submittedName>
        <fullName evidence="1">Uncharacterized protein</fullName>
    </submittedName>
</protein>
<accession>A0AA86SHB5</accession>
<keyword evidence="2" id="KW-1185">Reference proteome</keyword>
<organism evidence="1 2">
    <name type="scientific">Sphenostylis stenocarpa</name>
    <dbReference type="NCBI Taxonomy" id="92480"/>
    <lineage>
        <taxon>Eukaryota</taxon>
        <taxon>Viridiplantae</taxon>
        <taxon>Streptophyta</taxon>
        <taxon>Embryophyta</taxon>
        <taxon>Tracheophyta</taxon>
        <taxon>Spermatophyta</taxon>
        <taxon>Magnoliopsida</taxon>
        <taxon>eudicotyledons</taxon>
        <taxon>Gunneridae</taxon>
        <taxon>Pentapetalae</taxon>
        <taxon>rosids</taxon>
        <taxon>fabids</taxon>
        <taxon>Fabales</taxon>
        <taxon>Fabaceae</taxon>
        <taxon>Papilionoideae</taxon>
        <taxon>50 kb inversion clade</taxon>
        <taxon>NPAAA clade</taxon>
        <taxon>indigoferoid/millettioid clade</taxon>
        <taxon>Phaseoleae</taxon>
        <taxon>Sphenostylis</taxon>
    </lineage>
</organism>
<name>A0AA86SHB5_9FABA</name>
<evidence type="ECO:0000313" key="2">
    <source>
        <dbReference type="Proteomes" id="UP001189624"/>
    </source>
</evidence>
<sequence length="108" mass="12074">MIHSGQRGASCGQGSAVVRYFVEGNQYGPQWGLRRVVLGLRVETVRVEFAMQRKEGWKRRRRGRVIWGFDSGEGRSGVSGGEGSGAVARWWFDHSDPEQLFTMTIGEA</sequence>
<reference evidence="1" key="1">
    <citation type="submission" date="2023-10" db="EMBL/GenBank/DDBJ databases">
        <authorList>
            <person name="Domelevo Entfellner J.-B."/>
        </authorList>
    </citation>
    <scope>NUCLEOTIDE SEQUENCE</scope>
</reference>
<dbReference type="EMBL" id="OY731401">
    <property type="protein sequence ID" value="CAJ1949381.1"/>
    <property type="molecule type" value="Genomic_DNA"/>
</dbReference>
<gene>
    <name evidence="1" type="ORF">AYBTSS11_LOCUS13695</name>
</gene>
<dbReference type="Proteomes" id="UP001189624">
    <property type="component" value="Chromosome 4"/>
</dbReference>
<dbReference type="AlphaFoldDB" id="A0AA86SHB5"/>
<evidence type="ECO:0000313" key="1">
    <source>
        <dbReference type="EMBL" id="CAJ1949381.1"/>
    </source>
</evidence>